<dbReference type="EMBL" id="BRXS01000002">
    <property type="protein sequence ID" value="GLC24739.1"/>
    <property type="molecule type" value="Genomic_DNA"/>
</dbReference>
<accession>A0AA37Q1D9</accession>
<evidence type="ECO:0000313" key="3">
    <source>
        <dbReference type="Proteomes" id="UP001161325"/>
    </source>
</evidence>
<organism evidence="2 3">
    <name type="scientific">Roseisolibacter agri</name>
    <dbReference type="NCBI Taxonomy" id="2014610"/>
    <lineage>
        <taxon>Bacteria</taxon>
        <taxon>Pseudomonadati</taxon>
        <taxon>Gemmatimonadota</taxon>
        <taxon>Gemmatimonadia</taxon>
        <taxon>Gemmatimonadales</taxon>
        <taxon>Gemmatimonadaceae</taxon>
        <taxon>Roseisolibacter</taxon>
    </lineage>
</organism>
<keyword evidence="1" id="KW-0472">Membrane</keyword>
<keyword evidence="1" id="KW-1133">Transmembrane helix</keyword>
<keyword evidence="3" id="KW-1185">Reference proteome</keyword>
<gene>
    <name evidence="2" type="ORF">rosag_12520</name>
</gene>
<name>A0AA37Q1D9_9BACT</name>
<sequence length="247" mass="25786">MLAVSLSKGPMPDNSLRRVLPFVVLGVAVVAVVYVVRMWTDVRAGAHAVGRAASCYYDGAPQSGCPTPRTGPAADTAWLWAAAIDTLYTRAPGTVGPATLIALDERLATLAPASRAATDSLAGALVTVAPALPRATADTLAAGLRRAATAGTLATPIWTVGAKQRRYDAPTAARAVAGKAKGRDEAIPPRGLLALSRPAIVGQWAVLYAERTIVPERADQTAAVERRLVLLSQLPDGRWRAVRIVDA</sequence>
<protein>
    <submittedName>
        <fullName evidence="2">Uncharacterized protein</fullName>
    </submittedName>
</protein>
<evidence type="ECO:0000256" key="1">
    <source>
        <dbReference type="SAM" id="Phobius"/>
    </source>
</evidence>
<comment type="caution">
    <text evidence="2">The sequence shown here is derived from an EMBL/GenBank/DDBJ whole genome shotgun (WGS) entry which is preliminary data.</text>
</comment>
<dbReference type="Proteomes" id="UP001161325">
    <property type="component" value="Unassembled WGS sequence"/>
</dbReference>
<feature type="transmembrane region" description="Helical" evidence="1">
    <location>
        <begin position="20"/>
        <end position="36"/>
    </location>
</feature>
<dbReference type="AlphaFoldDB" id="A0AA37Q1D9"/>
<evidence type="ECO:0000313" key="2">
    <source>
        <dbReference type="EMBL" id="GLC24739.1"/>
    </source>
</evidence>
<proteinExistence type="predicted"/>
<keyword evidence="1" id="KW-0812">Transmembrane</keyword>
<reference evidence="2" key="1">
    <citation type="submission" date="2022-08" db="EMBL/GenBank/DDBJ databases">
        <title>Draft genome sequencing of Roseisolibacter agri AW1220.</title>
        <authorList>
            <person name="Tobiishi Y."/>
            <person name="Tonouchi A."/>
        </authorList>
    </citation>
    <scope>NUCLEOTIDE SEQUENCE</scope>
    <source>
        <strain evidence="2">AW1220</strain>
    </source>
</reference>